<organism evidence="1 2">
    <name type="scientific">Smallanthus sonchifolius</name>
    <dbReference type="NCBI Taxonomy" id="185202"/>
    <lineage>
        <taxon>Eukaryota</taxon>
        <taxon>Viridiplantae</taxon>
        <taxon>Streptophyta</taxon>
        <taxon>Embryophyta</taxon>
        <taxon>Tracheophyta</taxon>
        <taxon>Spermatophyta</taxon>
        <taxon>Magnoliopsida</taxon>
        <taxon>eudicotyledons</taxon>
        <taxon>Gunneridae</taxon>
        <taxon>Pentapetalae</taxon>
        <taxon>asterids</taxon>
        <taxon>campanulids</taxon>
        <taxon>Asterales</taxon>
        <taxon>Asteraceae</taxon>
        <taxon>Asteroideae</taxon>
        <taxon>Heliantheae alliance</taxon>
        <taxon>Millerieae</taxon>
        <taxon>Smallanthus</taxon>
    </lineage>
</organism>
<proteinExistence type="predicted"/>
<reference evidence="2" key="1">
    <citation type="journal article" date="2022" name="Mol. Ecol. Resour.">
        <title>The genomes of chicory, endive, great burdock and yacon provide insights into Asteraceae palaeo-polyploidization history and plant inulin production.</title>
        <authorList>
            <person name="Fan W."/>
            <person name="Wang S."/>
            <person name="Wang H."/>
            <person name="Wang A."/>
            <person name="Jiang F."/>
            <person name="Liu H."/>
            <person name="Zhao H."/>
            <person name="Xu D."/>
            <person name="Zhang Y."/>
        </authorList>
    </citation>
    <scope>NUCLEOTIDE SEQUENCE [LARGE SCALE GENOMIC DNA]</scope>
    <source>
        <strain evidence="2">cv. Yunnan</strain>
    </source>
</reference>
<name>A0ACB9JP76_9ASTR</name>
<dbReference type="EMBL" id="CM042020">
    <property type="protein sequence ID" value="KAI3821538.1"/>
    <property type="molecule type" value="Genomic_DNA"/>
</dbReference>
<reference evidence="1 2" key="2">
    <citation type="journal article" date="2022" name="Mol. Ecol. Resour.">
        <title>The genomes of chicory, endive, great burdock and yacon provide insights into Asteraceae paleo-polyploidization history and plant inulin production.</title>
        <authorList>
            <person name="Fan W."/>
            <person name="Wang S."/>
            <person name="Wang H."/>
            <person name="Wang A."/>
            <person name="Jiang F."/>
            <person name="Liu H."/>
            <person name="Zhao H."/>
            <person name="Xu D."/>
            <person name="Zhang Y."/>
        </authorList>
    </citation>
    <scope>NUCLEOTIDE SEQUENCE [LARGE SCALE GENOMIC DNA]</scope>
    <source>
        <strain evidence="2">cv. Yunnan</strain>
        <tissue evidence="1">Leaves</tissue>
    </source>
</reference>
<evidence type="ECO:0000313" key="1">
    <source>
        <dbReference type="EMBL" id="KAI3821538.1"/>
    </source>
</evidence>
<sequence>MVRANNGFDVNSFSDSDSSYVSACSTNSVCDVSDCMSEVSSDSTFFDKVVHTAREYIPIHKMSCLAKDVVLDEFGNPLIQDYYLSHERPKKNEFIFPENHILTSEGENVKSVQIKISTPTKSQKVSGRSNQMNFKGKSNDVKDQFIDVKDKLIQSKGKSVISQSSIEREKGKSMFEVGECSKVNHHYSRDYFLSRDHNKLYSNAYHDYVLPNFVDKKVQNSPIYVKKSTKPSYFDKENFNKKYGKNVGYFWKVKIKQTSHISGTKNVENLKEQVVSQTGMTINNAWHVDSSYSRHMTGQREILKDFRSFEGGFVAFAGDKKLEFNLLSVSQVCDKDIPVHFTAKECLLLKPGLVIPEEMILMRAPRKFNTYVVDMNNHSTPVSVSCLLSKATGSESYLWHR</sequence>
<protein>
    <submittedName>
        <fullName evidence="1">Uncharacterized protein</fullName>
    </submittedName>
</protein>
<keyword evidence="2" id="KW-1185">Reference proteome</keyword>
<evidence type="ECO:0000313" key="2">
    <source>
        <dbReference type="Proteomes" id="UP001056120"/>
    </source>
</evidence>
<comment type="caution">
    <text evidence="1">The sequence shown here is derived from an EMBL/GenBank/DDBJ whole genome shotgun (WGS) entry which is preliminary data.</text>
</comment>
<dbReference type="Proteomes" id="UP001056120">
    <property type="component" value="Linkage Group LG03"/>
</dbReference>
<accession>A0ACB9JP76</accession>
<gene>
    <name evidence="1" type="ORF">L1987_09106</name>
</gene>